<keyword evidence="3" id="KW-1185">Reference proteome</keyword>
<protein>
    <submittedName>
        <fullName evidence="2">Uncharacterized protein</fullName>
    </submittedName>
</protein>
<keyword evidence="1" id="KW-0812">Transmembrane</keyword>
<keyword evidence="1" id="KW-0472">Membrane</keyword>
<evidence type="ECO:0000313" key="2">
    <source>
        <dbReference type="EMBL" id="KDO59021.1"/>
    </source>
</evidence>
<feature type="transmembrane region" description="Helical" evidence="1">
    <location>
        <begin position="36"/>
        <end position="66"/>
    </location>
</feature>
<name>A0A067F737_CITSI</name>
<feature type="transmembrane region" description="Helical" evidence="1">
    <location>
        <begin position="12"/>
        <end position="30"/>
    </location>
</feature>
<dbReference type="EMBL" id="KK784943">
    <property type="protein sequence ID" value="KDO59021.1"/>
    <property type="molecule type" value="Genomic_DNA"/>
</dbReference>
<sequence>MHLHFIFLDAPRIYILCIALFKSIIQYMNWQHLWDFIIYMFVEPILANPLIVHMQFIIFFFFGVIIQPSL</sequence>
<gene>
    <name evidence="2" type="ORF">CISIN_1g035204mg</name>
</gene>
<evidence type="ECO:0000313" key="3">
    <source>
        <dbReference type="Proteomes" id="UP000027120"/>
    </source>
</evidence>
<dbReference type="SMR" id="A0A067F737"/>
<reference evidence="2 3" key="1">
    <citation type="submission" date="2014-04" db="EMBL/GenBank/DDBJ databases">
        <authorList>
            <consortium name="International Citrus Genome Consortium"/>
            <person name="Gmitter F."/>
            <person name="Chen C."/>
            <person name="Farmerie W."/>
            <person name="Harkins T."/>
            <person name="Desany B."/>
            <person name="Mohiuddin M."/>
            <person name="Kodira C."/>
            <person name="Borodovsky M."/>
            <person name="Lomsadze A."/>
            <person name="Burns P."/>
            <person name="Jenkins J."/>
            <person name="Prochnik S."/>
            <person name="Shu S."/>
            <person name="Chapman J."/>
            <person name="Pitluck S."/>
            <person name="Schmutz J."/>
            <person name="Rokhsar D."/>
        </authorList>
    </citation>
    <scope>NUCLEOTIDE SEQUENCE</scope>
</reference>
<dbReference type="AlphaFoldDB" id="A0A067F737"/>
<proteinExistence type="predicted"/>
<organism evidence="2 3">
    <name type="scientific">Citrus sinensis</name>
    <name type="common">Sweet orange</name>
    <name type="synonym">Citrus aurantium var. sinensis</name>
    <dbReference type="NCBI Taxonomy" id="2711"/>
    <lineage>
        <taxon>Eukaryota</taxon>
        <taxon>Viridiplantae</taxon>
        <taxon>Streptophyta</taxon>
        <taxon>Embryophyta</taxon>
        <taxon>Tracheophyta</taxon>
        <taxon>Spermatophyta</taxon>
        <taxon>Magnoliopsida</taxon>
        <taxon>eudicotyledons</taxon>
        <taxon>Gunneridae</taxon>
        <taxon>Pentapetalae</taxon>
        <taxon>rosids</taxon>
        <taxon>malvids</taxon>
        <taxon>Sapindales</taxon>
        <taxon>Rutaceae</taxon>
        <taxon>Aurantioideae</taxon>
        <taxon>Citrus</taxon>
    </lineage>
</organism>
<dbReference type="Proteomes" id="UP000027120">
    <property type="component" value="Unassembled WGS sequence"/>
</dbReference>
<accession>A0A067F737</accession>
<keyword evidence="1" id="KW-1133">Transmembrane helix</keyword>
<evidence type="ECO:0000256" key="1">
    <source>
        <dbReference type="SAM" id="Phobius"/>
    </source>
</evidence>